<dbReference type="RefSeq" id="WP_117496705.1">
    <property type="nucleotide sequence ID" value="NZ_JBBMFC010000001.1"/>
</dbReference>
<evidence type="ECO:0000313" key="2">
    <source>
        <dbReference type="EMBL" id="MEQ2577357.1"/>
    </source>
</evidence>
<gene>
    <name evidence="2" type="ORF">WMO62_00695</name>
</gene>
<feature type="domain" description="HipA N-terminal subdomain 1" evidence="1">
    <location>
        <begin position="10"/>
        <end position="104"/>
    </location>
</feature>
<comment type="caution">
    <text evidence="2">The sequence shown here is derived from an EMBL/GenBank/DDBJ whole genome shotgun (WGS) entry which is preliminary data.</text>
</comment>
<dbReference type="Pfam" id="PF13657">
    <property type="entry name" value="Couple_hipA"/>
    <property type="match status" value="1"/>
</dbReference>
<sequence>MESEYRRGYVYIQNHFAGIIAETEEGYIFSYDKEYLSREDAVAVSLTLPLRDEPYETTIFFPFFDGLIPEGWLLGVVSRNWKINQKDRFGLLLLACKDCIGDVCIRGEKI</sequence>
<keyword evidence="3" id="KW-1185">Reference proteome</keyword>
<accession>A0ABV1HWQ3</accession>
<dbReference type="InterPro" id="IPR017508">
    <property type="entry name" value="HipA_N1"/>
</dbReference>
<dbReference type="Proteomes" id="UP001470288">
    <property type="component" value="Unassembled WGS sequence"/>
</dbReference>
<evidence type="ECO:0000313" key="3">
    <source>
        <dbReference type="Proteomes" id="UP001470288"/>
    </source>
</evidence>
<reference evidence="2 3" key="1">
    <citation type="submission" date="2024-03" db="EMBL/GenBank/DDBJ databases">
        <title>Human intestinal bacterial collection.</title>
        <authorList>
            <person name="Pauvert C."/>
            <person name="Hitch T.C.A."/>
            <person name="Clavel T."/>
        </authorList>
    </citation>
    <scope>NUCLEOTIDE SEQUENCE [LARGE SCALE GENOMIC DNA]</scope>
    <source>
        <strain evidence="2 3">CLA-AA-H78B</strain>
    </source>
</reference>
<dbReference type="EMBL" id="JBBMFC010000001">
    <property type="protein sequence ID" value="MEQ2577357.1"/>
    <property type="molecule type" value="Genomic_DNA"/>
</dbReference>
<organism evidence="2 3">
    <name type="scientific">Hominiventricola aquisgranensis</name>
    <dbReference type="NCBI Taxonomy" id="3133164"/>
    <lineage>
        <taxon>Bacteria</taxon>
        <taxon>Bacillati</taxon>
        <taxon>Bacillota</taxon>
        <taxon>Clostridia</taxon>
        <taxon>Lachnospirales</taxon>
        <taxon>Lachnospiraceae</taxon>
        <taxon>Hominiventricola</taxon>
    </lineage>
</organism>
<name>A0ABV1HWQ3_9FIRM</name>
<dbReference type="NCBIfam" id="TIGR03071">
    <property type="entry name" value="couple_hipA"/>
    <property type="match status" value="1"/>
</dbReference>
<protein>
    <submittedName>
        <fullName evidence="2">HipA N-terminal domain-containing protein</fullName>
    </submittedName>
</protein>
<evidence type="ECO:0000259" key="1">
    <source>
        <dbReference type="Pfam" id="PF13657"/>
    </source>
</evidence>
<proteinExistence type="predicted"/>